<gene>
    <name evidence="1" type="ORF">E4U57_005895</name>
</gene>
<protein>
    <recommendedName>
        <fullName evidence="3">Polyketide synthase</fullName>
    </recommendedName>
</protein>
<dbReference type="EMBL" id="SRPR01000483">
    <property type="protein sequence ID" value="KAG5952697.1"/>
    <property type="molecule type" value="Genomic_DNA"/>
</dbReference>
<evidence type="ECO:0000313" key="2">
    <source>
        <dbReference type="Proteomes" id="UP000742024"/>
    </source>
</evidence>
<dbReference type="Proteomes" id="UP000742024">
    <property type="component" value="Unassembled WGS sequence"/>
</dbReference>
<name>A0ABQ7P325_9HYPO</name>
<keyword evidence="2" id="KW-1185">Reference proteome</keyword>
<accession>A0ABQ7P325</accession>
<evidence type="ECO:0000313" key="1">
    <source>
        <dbReference type="EMBL" id="KAG5952697.1"/>
    </source>
</evidence>
<reference evidence="1 2" key="1">
    <citation type="journal article" date="2020" name="bioRxiv">
        <title>Whole genome comparisons of ergot fungi reveals the divergence and evolution of species within the genus Claviceps are the result of varying mechanisms driving genome evolution and host range expansion.</title>
        <authorList>
            <person name="Wyka S.A."/>
            <person name="Mondo S.J."/>
            <person name="Liu M."/>
            <person name="Dettman J."/>
            <person name="Nalam V."/>
            <person name="Broders K.D."/>
        </authorList>
    </citation>
    <scope>NUCLEOTIDE SEQUENCE [LARGE SCALE GENOMIC DNA]</scope>
    <source>
        <strain evidence="1 2">LM583</strain>
    </source>
</reference>
<organism evidence="1 2">
    <name type="scientific">Claviceps arundinis</name>
    <dbReference type="NCBI Taxonomy" id="1623583"/>
    <lineage>
        <taxon>Eukaryota</taxon>
        <taxon>Fungi</taxon>
        <taxon>Dikarya</taxon>
        <taxon>Ascomycota</taxon>
        <taxon>Pezizomycotina</taxon>
        <taxon>Sordariomycetes</taxon>
        <taxon>Hypocreomycetidae</taxon>
        <taxon>Hypocreales</taxon>
        <taxon>Clavicipitaceae</taxon>
        <taxon>Claviceps</taxon>
    </lineage>
</organism>
<comment type="caution">
    <text evidence="1">The sequence shown here is derived from an EMBL/GenBank/DDBJ whole genome shotgun (WGS) entry which is preliminary data.</text>
</comment>
<sequence>MNGRYCWGLRRLSSTGDRVAAVAAVAAGTDVLDWGGQLEVVASPCPMVDLSFLRGQLEVQVVMVMSANAWRMKTRLEGPDLELRRAFIDTGLL</sequence>
<evidence type="ECO:0008006" key="3">
    <source>
        <dbReference type="Google" id="ProtNLM"/>
    </source>
</evidence>
<proteinExistence type="predicted"/>